<evidence type="ECO:0000313" key="6">
    <source>
        <dbReference type="EMBL" id="CAE8685241.1"/>
    </source>
</evidence>
<dbReference type="PROSITE" id="PS00107">
    <property type="entry name" value="PROTEIN_KINASE_ATP"/>
    <property type="match status" value="1"/>
</dbReference>
<dbReference type="PROSITE" id="PS00108">
    <property type="entry name" value="PROTEIN_KINASE_ST"/>
    <property type="match status" value="1"/>
</dbReference>
<feature type="transmembrane region" description="Helical" evidence="4">
    <location>
        <begin position="6"/>
        <end position="26"/>
    </location>
</feature>
<keyword evidence="2 3" id="KW-0067">ATP-binding</keyword>
<dbReference type="InterPro" id="IPR008271">
    <property type="entry name" value="Ser/Thr_kinase_AS"/>
</dbReference>
<proteinExistence type="predicted"/>
<evidence type="ECO:0000256" key="3">
    <source>
        <dbReference type="PROSITE-ProRule" id="PRU10141"/>
    </source>
</evidence>
<sequence length="647" mass="71918">ALTPQAGTCCFSLLVVGVIAVAVGIASQMEDEDGEACATPKGWHLLRCLPLPGRFEDKDLEAEFASGQSARVCKTYKMCNFCGFLAGVVWLAFNEMALKWEMFTDLHDEVRLAQLWAYFIAFSSCIPGLPFVVNRIGPRLIERYVIVISLPIVTTLIQVPSKNRVGFALGLQPELIWPEESLLLSSDSLNLTSLIIVLVTFYTALPIRCSVSWPTMFLFPAVYAALLLPLPADRPEGTFVDRFNLIVRIFFLGVLGFLARANSEMTERKEFVASKYVKEKMLAEEEARRSNDCSGQEFPARAVSVVSSHAAQSSVAESFLYFNSIQAAAGRDHLVPQLLAAVKDLGRREHWLLNSKYLEVFEDSQLGQGSFGAVFVGRLHGSVVAIKASSKLDKVASVQSFCEELRVLRHIRHPDIVNFYGACIDPDRMDLLLVFELVKGLNLSQVINHTSNLLTAKIRREMLLSICRAFRYLHQQQPVIVHGDLKPDNVLVETKTCQVKLADFGLSRLMTPMSRAMGGTMRWCAPEVLLAATAPSPSSDIFSIGRCAFFVITGLTPLTGMHRDRVLKYAESKELVPLDWPEAAVAWQKECCELCHQILSPEAEERPGIEAVLAKVWQWAAEEGVDPLSPRVMPNQGAWLKVEKIQP</sequence>
<feature type="transmembrane region" description="Helical" evidence="4">
    <location>
        <begin position="144"/>
        <end position="161"/>
    </location>
</feature>
<evidence type="ECO:0000313" key="7">
    <source>
        <dbReference type="Proteomes" id="UP000626109"/>
    </source>
</evidence>
<dbReference type="SMART" id="SM00220">
    <property type="entry name" value="S_TKc"/>
    <property type="match status" value="1"/>
</dbReference>
<dbReference type="PROSITE" id="PS50011">
    <property type="entry name" value="PROTEIN_KINASE_DOM"/>
    <property type="match status" value="1"/>
</dbReference>
<dbReference type="GO" id="GO:0004674">
    <property type="term" value="F:protein serine/threonine kinase activity"/>
    <property type="evidence" value="ECO:0007669"/>
    <property type="project" value="TreeGrafter"/>
</dbReference>
<keyword evidence="1 3" id="KW-0547">Nucleotide-binding</keyword>
<feature type="non-terminal residue" evidence="6">
    <location>
        <position position="1"/>
    </location>
</feature>
<keyword evidence="4" id="KW-1133">Transmembrane helix</keyword>
<dbReference type="InterPro" id="IPR011009">
    <property type="entry name" value="Kinase-like_dom_sf"/>
</dbReference>
<feature type="domain" description="Protein kinase" evidence="5">
    <location>
        <begin position="360"/>
        <end position="618"/>
    </location>
</feature>
<reference evidence="6" key="1">
    <citation type="submission" date="2021-02" db="EMBL/GenBank/DDBJ databases">
        <authorList>
            <person name="Dougan E. K."/>
            <person name="Rhodes N."/>
            <person name="Thang M."/>
            <person name="Chan C."/>
        </authorList>
    </citation>
    <scope>NUCLEOTIDE SEQUENCE</scope>
</reference>
<keyword evidence="4" id="KW-0812">Transmembrane</keyword>
<dbReference type="Pfam" id="PF00069">
    <property type="entry name" value="Pkinase"/>
    <property type="match status" value="1"/>
</dbReference>
<keyword evidence="4" id="KW-0472">Membrane</keyword>
<feature type="transmembrane region" description="Helical" evidence="4">
    <location>
        <begin position="211"/>
        <end position="230"/>
    </location>
</feature>
<dbReference type="InterPro" id="IPR000719">
    <property type="entry name" value="Prot_kinase_dom"/>
</dbReference>
<gene>
    <name evidence="6" type="ORF">PGLA2088_LOCUS24370</name>
</gene>
<dbReference type="Gene3D" id="1.10.510.10">
    <property type="entry name" value="Transferase(Phosphotransferase) domain 1"/>
    <property type="match status" value="1"/>
</dbReference>
<accession>A0A813JP97</accession>
<dbReference type="Proteomes" id="UP000626109">
    <property type="component" value="Unassembled WGS sequence"/>
</dbReference>
<dbReference type="InterPro" id="IPR017441">
    <property type="entry name" value="Protein_kinase_ATP_BS"/>
</dbReference>
<dbReference type="GO" id="GO:0005524">
    <property type="term" value="F:ATP binding"/>
    <property type="evidence" value="ECO:0007669"/>
    <property type="project" value="UniProtKB-UniRule"/>
</dbReference>
<dbReference type="InterPro" id="IPR051681">
    <property type="entry name" value="Ser/Thr_Kinases-Pseudokinases"/>
</dbReference>
<feature type="binding site" evidence="3">
    <location>
        <position position="387"/>
    </location>
    <ligand>
        <name>ATP</name>
        <dbReference type="ChEBI" id="CHEBI:30616"/>
    </ligand>
</feature>
<protein>
    <recommendedName>
        <fullName evidence="5">Protein kinase domain-containing protein</fullName>
    </recommendedName>
</protein>
<feature type="transmembrane region" description="Helical" evidence="4">
    <location>
        <begin position="75"/>
        <end position="93"/>
    </location>
</feature>
<evidence type="ECO:0000259" key="5">
    <source>
        <dbReference type="PROSITE" id="PS50011"/>
    </source>
</evidence>
<name>A0A813JP97_POLGL</name>
<comment type="caution">
    <text evidence="6">The sequence shown here is derived from an EMBL/GenBank/DDBJ whole genome shotgun (WGS) entry which is preliminary data.</text>
</comment>
<dbReference type="Gene3D" id="3.30.200.20">
    <property type="entry name" value="Phosphorylase Kinase, domain 1"/>
    <property type="match status" value="1"/>
</dbReference>
<dbReference type="PANTHER" id="PTHR44329">
    <property type="entry name" value="SERINE/THREONINE-PROTEIN KINASE TNNI3K-RELATED"/>
    <property type="match status" value="1"/>
</dbReference>
<dbReference type="AlphaFoldDB" id="A0A813JP97"/>
<feature type="transmembrane region" description="Helical" evidence="4">
    <location>
        <begin position="242"/>
        <end position="259"/>
    </location>
</feature>
<evidence type="ECO:0000256" key="2">
    <source>
        <dbReference type="ARBA" id="ARBA00022840"/>
    </source>
</evidence>
<evidence type="ECO:0000256" key="4">
    <source>
        <dbReference type="SAM" id="Phobius"/>
    </source>
</evidence>
<evidence type="ECO:0000256" key="1">
    <source>
        <dbReference type="ARBA" id="ARBA00022741"/>
    </source>
</evidence>
<dbReference type="EMBL" id="CAJNNW010026428">
    <property type="protein sequence ID" value="CAE8685241.1"/>
    <property type="molecule type" value="Genomic_DNA"/>
</dbReference>
<feature type="transmembrane region" description="Helical" evidence="4">
    <location>
        <begin position="113"/>
        <end position="132"/>
    </location>
</feature>
<organism evidence="6 7">
    <name type="scientific">Polarella glacialis</name>
    <name type="common">Dinoflagellate</name>
    <dbReference type="NCBI Taxonomy" id="89957"/>
    <lineage>
        <taxon>Eukaryota</taxon>
        <taxon>Sar</taxon>
        <taxon>Alveolata</taxon>
        <taxon>Dinophyceae</taxon>
        <taxon>Suessiales</taxon>
        <taxon>Suessiaceae</taxon>
        <taxon>Polarella</taxon>
    </lineage>
</organism>
<dbReference type="SUPFAM" id="SSF56112">
    <property type="entry name" value="Protein kinase-like (PK-like)"/>
    <property type="match status" value="1"/>
</dbReference>